<organism evidence="2 3">
    <name type="scientific">Acer yangbiense</name>
    <dbReference type="NCBI Taxonomy" id="1000413"/>
    <lineage>
        <taxon>Eukaryota</taxon>
        <taxon>Viridiplantae</taxon>
        <taxon>Streptophyta</taxon>
        <taxon>Embryophyta</taxon>
        <taxon>Tracheophyta</taxon>
        <taxon>Spermatophyta</taxon>
        <taxon>Magnoliopsida</taxon>
        <taxon>eudicotyledons</taxon>
        <taxon>Gunneridae</taxon>
        <taxon>Pentapetalae</taxon>
        <taxon>rosids</taxon>
        <taxon>malvids</taxon>
        <taxon>Sapindales</taxon>
        <taxon>Sapindaceae</taxon>
        <taxon>Hippocastanoideae</taxon>
        <taxon>Acereae</taxon>
        <taxon>Acer</taxon>
    </lineage>
</organism>
<proteinExistence type="predicted"/>
<dbReference type="PANTHER" id="PTHR47481">
    <property type="match status" value="1"/>
</dbReference>
<name>A0A5C7ITW5_9ROSI</name>
<feature type="compositionally biased region" description="Polar residues" evidence="1">
    <location>
        <begin position="104"/>
        <end position="128"/>
    </location>
</feature>
<evidence type="ECO:0000256" key="1">
    <source>
        <dbReference type="SAM" id="MobiDB-lite"/>
    </source>
</evidence>
<accession>A0A5C7ITW5</accession>
<feature type="compositionally biased region" description="Basic residues" evidence="1">
    <location>
        <begin position="92"/>
        <end position="102"/>
    </location>
</feature>
<sequence length="128" mass="14602">MMPGLNWLNSMPTDQDELAIIDAPIDDDDLTIHVLRGLKSAFKDISAAIRSRECSISFKELHDKLVEHEGFLKREVANQELVIIANYMHKHGNNNFKPRKGPFNKSSRYNNSQPSNNWNMGSIPPQNQ</sequence>
<reference evidence="3" key="1">
    <citation type="journal article" date="2019" name="Gigascience">
        <title>De novo genome assembly of the endangered Acer yangbiense, a plant species with extremely small populations endemic to Yunnan Province, China.</title>
        <authorList>
            <person name="Yang J."/>
            <person name="Wariss H.M."/>
            <person name="Tao L."/>
            <person name="Zhang R."/>
            <person name="Yun Q."/>
            <person name="Hollingsworth P."/>
            <person name="Dao Z."/>
            <person name="Luo G."/>
            <person name="Guo H."/>
            <person name="Ma Y."/>
            <person name="Sun W."/>
        </authorList>
    </citation>
    <scope>NUCLEOTIDE SEQUENCE [LARGE SCALE GENOMIC DNA]</scope>
    <source>
        <strain evidence="3">cv. Malutang</strain>
    </source>
</reference>
<keyword evidence="3" id="KW-1185">Reference proteome</keyword>
<gene>
    <name evidence="2" type="ORF">EZV62_001356</name>
</gene>
<dbReference type="EMBL" id="VAHF01000001">
    <property type="protein sequence ID" value="TXG72777.1"/>
    <property type="molecule type" value="Genomic_DNA"/>
</dbReference>
<dbReference type="OrthoDB" id="1912561at2759"/>
<dbReference type="PANTHER" id="PTHR47481:SF43">
    <property type="entry name" value="RETROTRANSPOSON COPIA-LIKE N-TERMINAL DOMAIN-CONTAINING PROTEIN"/>
    <property type="match status" value="1"/>
</dbReference>
<evidence type="ECO:0000313" key="3">
    <source>
        <dbReference type="Proteomes" id="UP000323000"/>
    </source>
</evidence>
<dbReference type="AlphaFoldDB" id="A0A5C7ITW5"/>
<evidence type="ECO:0000313" key="2">
    <source>
        <dbReference type="EMBL" id="TXG72777.1"/>
    </source>
</evidence>
<protein>
    <submittedName>
        <fullName evidence="2">Uncharacterized protein</fullName>
    </submittedName>
</protein>
<dbReference type="Proteomes" id="UP000323000">
    <property type="component" value="Chromosome 1"/>
</dbReference>
<feature type="region of interest" description="Disordered" evidence="1">
    <location>
        <begin position="92"/>
        <end position="128"/>
    </location>
</feature>
<dbReference type="Pfam" id="PF14223">
    <property type="entry name" value="Retrotran_gag_2"/>
    <property type="match status" value="1"/>
</dbReference>
<comment type="caution">
    <text evidence="2">The sequence shown here is derived from an EMBL/GenBank/DDBJ whole genome shotgun (WGS) entry which is preliminary data.</text>
</comment>